<dbReference type="AlphaFoldDB" id="A0A0J9EN16"/>
<reference evidence="1" key="1">
    <citation type="submission" date="2010-03" db="EMBL/GenBank/DDBJ databases">
        <title>Annotation of Blastomyces dermatitidis strain ATCC 18188.</title>
        <authorList>
            <consortium name="The Broad Institute Genome Sequencing Platform"/>
            <consortium name="Broad Institute Genome Sequencing Center for Infectious Disease."/>
            <person name="Cuomo C."/>
            <person name="Klein B."/>
            <person name="Sullivan T."/>
            <person name="Heitman J."/>
            <person name="Young S."/>
            <person name="Zeng Q."/>
            <person name="Gargeya S."/>
            <person name="Alvarado L."/>
            <person name="Berlin A.M."/>
            <person name="Chapman S.B."/>
            <person name="Chen Z."/>
            <person name="Freedman E."/>
            <person name="Gellesch M."/>
            <person name="Goldberg J."/>
            <person name="Griggs A."/>
            <person name="Gujja S."/>
            <person name="Heilman E."/>
            <person name="Heiman D."/>
            <person name="Howarth C."/>
            <person name="Mehta T."/>
            <person name="Neiman D."/>
            <person name="Pearson M."/>
            <person name="Roberts A."/>
            <person name="Saif S."/>
            <person name="Shea T."/>
            <person name="Shenoy N."/>
            <person name="Sisk P."/>
            <person name="Stolte C."/>
            <person name="Sykes S."/>
            <person name="White J."/>
            <person name="Yandava C."/>
            <person name="Haas B."/>
            <person name="Nusbaum C."/>
            <person name="Birren B."/>
        </authorList>
    </citation>
    <scope>NUCLEOTIDE SEQUENCE</scope>
    <source>
        <strain evidence="1">ATCC 18188</strain>
    </source>
</reference>
<evidence type="ECO:0000313" key="1">
    <source>
        <dbReference type="EMBL" id="KMW67462.1"/>
    </source>
</evidence>
<organism evidence="1">
    <name type="scientific">Ajellomyces dermatitidis (strain ATCC 18188 / CBS 674.68)</name>
    <name type="common">Blastomyces dermatitidis</name>
    <dbReference type="NCBI Taxonomy" id="653446"/>
    <lineage>
        <taxon>Eukaryota</taxon>
        <taxon>Fungi</taxon>
        <taxon>Dikarya</taxon>
        <taxon>Ascomycota</taxon>
        <taxon>Pezizomycotina</taxon>
        <taxon>Eurotiomycetes</taxon>
        <taxon>Eurotiomycetidae</taxon>
        <taxon>Onygenales</taxon>
        <taxon>Ajellomycetaceae</taxon>
        <taxon>Blastomyces</taxon>
    </lineage>
</organism>
<dbReference type="EMBL" id="GG749425">
    <property type="protein sequence ID" value="KMW67462.1"/>
    <property type="molecule type" value="Genomic_DNA"/>
</dbReference>
<accession>A0A0J9EN16</accession>
<name>A0A0J9EN16_AJEDA</name>
<protein>
    <submittedName>
        <fullName evidence="1">Uncharacterized protein</fullName>
    </submittedName>
</protein>
<proteinExistence type="predicted"/>
<sequence>MIIESNKISIKRTYLHGFHLIDDIICGGEVAIPNKVAEDNKNLILFQMNCIWYYLFIKDSSVAGLKKNRPLIAIKRQKVKISATGERTYLITLASQALLRWMSVPGTWILQTGLRASLKD</sequence>
<gene>
    <name evidence="1" type="ORF">BDDG_12134</name>
</gene>
<dbReference type="Proteomes" id="UP000007802">
    <property type="component" value="Unassembled WGS sequence"/>
</dbReference>